<dbReference type="Proteomes" id="UP000054350">
    <property type="component" value="Unassembled WGS sequence"/>
</dbReference>
<evidence type="ECO:0000313" key="4">
    <source>
        <dbReference type="Proteomes" id="UP000054350"/>
    </source>
</evidence>
<evidence type="ECO:0000256" key="1">
    <source>
        <dbReference type="SAM" id="MobiDB-lite"/>
    </source>
</evidence>
<dbReference type="EMBL" id="GG745328">
    <property type="protein sequence ID" value="KNE54770.1"/>
    <property type="molecule type" value="Genomic_DNA"/>
</dbReference>
<feature type="signal peptide" evidence="2">
    <location>
        <begin position="1"/>
        <end position="18"/>
    </location>
</feature>
<accession>A0A0L0RX96</accession>
<feature type="region of interest" description="Disordered" evidence="1">
    <location>
        <begin position="132"/>
        <end position="169"/>
    </location>
</feature>
<protein>
    <submittedName>
        <fullName evidence="3">Uncharacterized protein</fullName>
    </submittedName>
</protein>
<gene>
    <name evidence="3" type="ORF">AMAG_00724</name>
</gene>
<keyword evidence="2" id="KW-0732">Signal</keyword>
<sequence>MPVTTTVLLAGVFPTVHADNAPESVPPSYVPPGASRPAMLATPSSIDPTASPSAAARVEMPDVPHAAPTSPPVDAFGHVEPAIRAAGDSEAHRIGADARRVRGIPDPATWRDRVVETLPVLAALHLMRPAPPVETTPNMHASPDAIEKPKLTEHSSWSRSGQWVPELVA</sequence>
<dbReference type="VEuPathDB" id="FungiDB:AMAG_00724"/>
<name>A0A0L0RX96_ALLM3</name>
<dbReference type="AlphaFoldDB" id="A0A0L0RX96"/>
<feature type="chain" id="PRO_5005547751" evidence="2">
    <location>
        <begin position="19"/>
        <end position="169"/>
    </location>
</feature>
<reference evidence="4" key="2">
    <citation type="submission" date="2009-11" db="EMBL/GenBank/DDBJ databases">
        <title>The Genome Sequence of Allomyces macrogynus strain ATCC 38327.</title>
        <authorList>
            <consortium name="The Broad Institute Genome Sequencing Platform"/>
            <person name="Russ C."/>
            <person name="Cuomo C."/>
            <person name="Shea T."/>
            <person name="Young S.K."/>
            <person name="Zeng Q."/>
            <person name="Koehrsen M."/>
            <person name="Haas B."/>
            <person name="Borodovsky M."/>
            <person name="Guigo R."/>
            <person name="Alvarado L."/>
            <person name="Berlin A."/>
            <person name="Borenstein D."/>
            <person name="Chen Z."/>
            <person name="Engels R."/>
            <person name="Freedman E."/>
            <person name="Gellesch M."/>
            <person name="Goldberg J."/>
            <person name="Griggs A."/>
            <person name="Gujja S."/>
            <person name="Heiman D."/>
            <person name="Hepburn T."/>
            <person name="Howarth C."/>
            <person name="Jen D."/>
            <person name="Larson L."/>
            <person name="Lewis B."/>
            <person name="Mehta T."/>
            <person name="Park D."/>
            <person name="Pearson M."/>
            <person name="Roberts A."/>
            <person name="Saif S."/>
            <person name="Shenoy N."/>
            <person name="Sisk P."/>
            <person name="Stolte C."/>
            <person name="Sykes S."/>
            <person name="Walk T."/>
            <person name="White J."/>
            <person name="Yandava C."/>
            <person name="Burger G."/>
            <person name="Gray M.W."/>
            <person name="Holland P.W.H."/>
            <person name="King N."/>
            <person name="Lang F.B.F."/>
            <person name="Roger A.J."/>
            <person name="Ruiz-Trillo I."/>
            <person name="Lander E."/>
            <person name="Nusbaum C."/>
        </authorList>
    </citation>
    <scope>NUCLEOTIDE SEQUENCE [LARGE SCALE GENOMIC DNA]</scope>
    <source>
        <strain evidence="4">ATCC 38327</strain>
    </source>
</reference>
<proteinExistence type="predicted"/>
<evidence type="ECO:0000313" key="3">
    <source>
        <dbReference type="EMBL" id="KNE54770.1"/>
    </source>
</evidence>
<reference evidence="3 4" key="1">
    <citation type="submission" date="2009-11" db="EMBL/GenBank/DDBJ databases">
        <title>Annotation of Allomyces macrogynus ATCC 38327.</title>
        <authorList>
            <consortium name="The Broad Institute Genome Sequencing Platform"/>
            <person name="Russ C."/>
            <person name="Cuomo C."/>
            <person name="Burger G."/>
            <person name="Gray M.W."/>
            <person name="Holland P.W.H."/>
            <person name="King N."/>
            <person name="Lang F.B.F."/>
            <person name="Roger A.J."/>
            <person name="Ruiz-Trillo I."/>
            <person name="Young S.K."/>
            <person name="Zeng Q."/>
            <person name="Gargeya S."/>
            <person name="Fitzgerald M."/>
            <person name="Haas B."/>
            <person name="Abouelleil A."/>
            <person name="Alvarado L."/>
            <person name="Arachchi H.M."/>
            <person name="Berlin A."/>
            <person name="Chapman S.B."/>
            <person name="Gearin G."/>
            <person name="Goldberg J."/>
            <person name="Griggs A."/>
            <person name="Gujja S."/>
            <person name="Hansen M."/>
            <person name="Heiman D."/>
            <person name="Howarth C."/>
            <person name="Larimer J."/>
            <person name="Lui A."/>
            <person name="MacDonald P.J.P."/>
            <person name="McCowen C."/>
            <person name="Montmayeur A."/>
            <person name="Murphy C."/>
            <person name="Neiman D."/>
            <person name="Pearson M."/>
            <person name="Priest M."/>
            <person name="Roberts A."/>
            <person name="Saif S."/>
            <person name="Shea T."/>
            <person name="Sisk P."/>
            <person name="Stolte C."/>
            <person name="Sykes S."/>
            <person name="Wortman J."/>
            <person name="Nusbaum C."/>
            <person name="Birren B."/>
        </authorList>
    </citation>
    <scope>NUCLEOTIDE SEQUENCE [LARGE SCALE GENOMIC DNA]</scope>
    <source>
        <strain evidence="3 4">ATCC 38327</strain>
    </source>
</reference>
<feature type="region of interest" description="Disordered" evidence="1">
    <location>
        <begin position="21"/>
        <end position="54"/>
    </location>
</feature>
<feature type="compositionally biased region" description="Polar residues" evidence="1">
    <location>
        <begin position="42"/>
        <end position="52"/>
    </location>
</feature>
<evidence type="ECO:0000256" key="2">
    <source>
        <dbReference type="SAM" id="SignalP"/>
    </source>
</evidence>
<keyword evidence="4" id="KW-1185">Reference proteome</keyword>
<organism evidence="3 4">
    <name type="scientific">Allomyces macrogynus (strain ATCC 38327)</name>
    <name type="common">Allomyces javanicus var. macrogynus</name>
    <dbReference type="NCBI Taxonomy" id="578462"/>
    <lineage>
        <taxon>Eukaryota</taxon>
        <taxon>Fungi</taxon>
        <taxon>Fungi incertae sedis</taxon>
        <taxon>Blastocladiomycota</taxon>
        <taxon>Blastocladiomycetes</taxon>
        <taxon>Blastocladiales</taxon>
        <taxon>Blastocladiaceae</taxon>
        <taxon>Allomyces</taxon>
    </lineage>
</organism>